<comment type="caution">
    <text evidence="2">The sequence shown here is derived from an EMBL/GenBank/DDBJ whole genome shotgun (WGS) entry which is preliminary data.</text>
</comment>
<evidence type="ECO:0000256" key="1">
    <source>
        <dbReference type="SAM" id="MobiDB-lite"/>
    </source>
</evidence>
<gene>
    <name evidence="2" type="ORF">PACLA_8A071169</name>
</gene>
<evidence type="ECO:0000313" key="2">
    <source>
        <dbReference type="EMBL" id="CAB4031743.1"/>
    </source>
</evidence>
<dbReference type="Proteomes" id="UP001152795">
    <property type="component" value="Unassembled WGS sequence"/>
</dbReference>
<dbReference type="AlphaFoldDB" id="A0A6S7KV50"/>
<dbReference type="EMBL" id="CACRXK020017864">
    <property type="protein sequence ID" value="CAB4031743.1"/>
    <property type="molecule type" value="Genomic_DNA"/>
</dbReference>
<accession>A0A6S7KV50</accession>
<sequence>MDPDSICGADDKLLEDLGLCANEDICALRSYCQGWNSSSTPSESFTQNPESCRQERKRKLMAILQSGKKTRLKQNVAETSTKSKKTNNVVTGSSVPMKETNSAWMATL</sequence>
<proteinExistence type="predicted"/>
<reference evidence="2" key="1">
    <citation type="submission" date="2020-04" db="EMBL/GenBank/DDBJ databases">
        <authorList>
            <person name="Alioto T."/>
            <person name="Alioto T."/>
            <person name="Gomez Garrido J."/>
        </authorList>
    </citation>
    <scope>NUCLEOTIDE SEQUENCE</scope>
    <source>
        <strain evidence="2">A484AB</strain>
    </source>
</reference>
<feature type="compositionally biased region" description="Polar residues" evidence="1">
    <location>
        <begin position="76"/>
        <end position="108"/>
    </location>
</feature>
<name>A0A6S7KV50_PARCT</name>
<organism evidence="2 3">
    <name type="scientific">Paramuricea clavata</name>
    <name type="common">Red gorgonian</name>
    <name type="synonym">Violescent sea-whip</name>
    <dbReference type="NCBI Taxonomy" id="317549"/>
    <lineage>
        <taxon>Eukaryota</taxon>
        <taxon>Metazoa</taxon>
        <taxon>Cnidaria</taxon>
        <taxon>Anthozoa</taxon>
        <taxon>Octocorallia</taxon>
        <taxon>Malacalcyonacea</taxon>
        <taxon>Plexauridae</taxon>
        <taxon>Paramuricea</taxon>
    </lineage>
</organism>
<keyword evidence="3" id="KW-1185">Reference proteome</keyword>
<evidence type="ECO:0000313" key="3">
    <source>
        <dbReference type="Proteomes" id="UP001152795"/>
    </source>
</evidence>
<protein>
    <submittedName>
        <fullName evidence="2">Uncharacterized protein</fullName>
    </submittedName>
</protein>
<feature type="region of interest" description="Disordered" evidence="1">
    <location>
        <begin position="71"/>
        <end position="108"/>
    </location>
</feature>